<evidence type="ECO:0000313" key="4">
    <source>
        <dbReference type="RefSeq" id="XP_017856054.1"/>
    </source>
</evidence>
<feature type="region of interest" description="Disordered" evidence="2">
    <location>
        <begin position="15"/>
        <end position="72"/>
    </location>
</feature>
<feature type="coiled-coil region" evidence="1">
    <location>
        <begin position="91"/>
        <end position="139"/>
    </location>
</feature>
<sequence>MEEYMKLVAQYKCDINSNVDESSSESDSDSYVSMGQTERGASVRETKEVNVESGKRKSGTARLPTRRPDPNVYNRNALLARENRRKKKAHMEAVEKELNETRMTNRSLLKALKKQLKRTRKLERECQFLKDTLGNYKENKNVATQLNMGISSPNNRAASPEGSLISAYSSSSSYEPPMETDSYAGFLNVDNGSVAAEQFVNETPSSSWNDFIDDLLTDYQPTPAYEDESSTRFVEQSSFDLQQSQPLAIIDEHSYFNKFTEVGLYTPDCEWSPSRTPPTQLLQDDEFLFSSADTDIECIASL</sequence>
<name>A0ABM1NM68_DROAR</name>
<reference evidence="3" key="2">
    <citation type="journal article" date="2016" name="G3 (Bethesda)">
        <title>Genome Evolution in Three Species of Cactophilic Drosophila.</title>
        <authorList>
            <person name="Sanchez-Flores A."/>
            <person name="Penazola F."/>
            <person name="Carpinteyro-Ponce J."/>
            <person name="Nazario-Yepiz N."/>
            <person name="Abreu-Goodger C."/>
            <person name="Machado C.A."/>
            <person name="Markow T.A."/>
        </authorList>
    </citation>
    <scope>NUCLEOTIDE SEQUENCE [LARGE SCALE GENOMIC DNA]</scope>
</reference>
<organism evidence="3 4">
    <name type="scientific">Drosophila arizonae</name>
    <name type="common">Fruit fly</name>
    <dbReference type="NCBI Taxonomy" id="7263"/>
    <lineage>
        <taxon>Eukaryota</taxon>
        <taxon>Metazoa</taxon>
        <taxon>Ecdysozoa</taxon>
        <taxon>Arthropoda</taxon>
        <taxon>Hexapoda</taxon>
        <taxon>Insecta</taxon>
        <taxon>Pterygota</taxon>
        <taxon>Neoptera</taxon>
        <taxon>Endopterygota</taxon>
        <taxon>Diptera</taxon>
        <taxon>Brachycera</taxon>
        <taxon>Muscomorpha</taxon>
        <taxon>Ephydroidea</taxon>
        <taxon>Drosophilidae</taxon>
        <taxon>Drosophila</taxon>
    </lineage>
</organism>
<feature type="compositionally biased region" description="Basic and acidic residues" evidence="2">
    <location>
        <begin position="41"/>
        <end position="55"/>
    </location>
</feature>
<gene>
    <name evidence="4" type="primary">LOC108608926</name>
</gene>
<evidence type="ECO:0000256" key="2">
    <source>
        <dbReference type="SAM" id="MobiDB-lite"/>
    </source>
</evidence>
<accession>A0ABM1NM68</accession>
<protein>
    <submittedName>
        <fullName evidence="4">Uncharacterized protein LOC108608926 isoform X1</fullName>
    </submittedName>
</protein>
<evidence type="ECO:0000313" key="3">
    <source>
        <dbReference type="Proteomes" id="UP000694904"/>
    </source>
</evidence>
<dbReference type="RefSeq" id="XP_017856054.1">
    <property type="nucleotide sequence ID" value="XM_018000565.1"/>
</dbReference>
<keyword evidence="3" id="KW-1185">Reference proteome</keyword>
<proteinExistence type="predicted"/>
<reference evidence="3" key="1">
    <citation type="journal article" date="1997" name="Nucleic Acids Res.">
        <title>tRNAscan-SE: a program for improved detection of transfer RNA genes in genomic sequence.</title>
        <authorList>
            <person name="Lowe T.M."/>
            <person name="Eddy S.R."/>
        </authorList>
    </citation>
    <scope>NUCLEOTIDE SEQUENCE [LARGE SCALE GENOMIC DNA]</scope>
</reference>
<dbReference type="Proteomes" id="UP000694904">
    <property type="component" value="Chromosome 2"/>
</dbReference>
<reference evidence="4" key="3">
    <citation type="submission" date="2025-08" db="UniProtKB">
        <authorList>
            <consortium name="RefSeq"/>
        </authorList>
    </citation>
    <scope>IDENTIFICATION</scope>
    <source>
        <tissue evidence="4">Whole organism</tissue>
    </source>
</reference>
<evidence type="ECO:0000256" key="1">
    <source>
        <dbReference type="SAM" id="Coils"/>
    </source>
</evidence>
<dbReference type="GeneID" id="108608926"/>
<keyword evidence="1" id="KW-0175">Coiled coil</keyword>